<dbReference type="InterPro" id="IPR003593">
    <property type="entry name" value="AAA+_ATPase"/>
</dbReference>
<name>A0A7V4U015_CALAY</name>
<accession>A0A7V4U015</accession>
<dbReference type="SMART" id="SM00382">
    <property type="entry name" value="AAA"/>
    <property type="match status" value="2"/>
</dbReference>
<keyword evidence="6" id="KW-0175">Coiled coil</keyword>
<dbReference type="GO" id="GO:0016887">
    <property type="term" value="F:ATP hydrolysis activity"/>
    <property type="evidence" value="ECO:0007669"/>
    <property type="project" value="InterPro"/>
</dbReference>
<organism evidence="9">
    <name type="scientific">Caldithrix abyssi</name>
    <dbReference type="NCBI Taxonomy" id="187145"/>
    <lineage>
        <taxon>Bacteria</taxon>
        <taxon>Pseudomonadati</taxon>
        <taxon>Calditrichota</taxon>
        <taxon>Calditrichia</taxon>
        <taxon>Calditrichales</taxon>
        <taxon>Calditrichaceae</taxon>
        <taxon>Caldithrix</taxon>
    </lineage>
</organism>
<dbReference type="PROSITE" id="PS00211">
    <property type="entry name" value="ABC_TRANSPORTER_1"/>
    <property type="match status" value="1"/>
</dbReference>
<dbReference type="Pfam" id="PF16326">
    <property type="entry name" value="ABC_tran_CTD"/>
    <property type="match status" value="1"/>
</dbReference>
<gene>
    <name evidence="9" type="ORF">ENK44_07365</name>
</gene>
<dbReference type="Pfam" id="PF12848">
    <property type="entry name" value="ABC_tran_Xtn"/>
    <property type="match status" value="1"/>
</dbReference>
<proteinExistence type="inferred from homology"/>
<evidence type="ECO:0000256" key="2">
    <source>
        <dbReference type="ARBA" id="ARBA00022741"/>
    </source>
</evidence>
<evidence type="ECO:0000256" key="5">
    <source>
        <dbReference type="ARBA" id="ARBA00061478"/>
    </source>
</evidence>
<dbReference type="PROSITE" id="PS50893">
    <property type="entry name" value="ABC_TRANSPORTER_2"/>
    <property type="match status" value="2"/>
</dbReference>
<evidence type="ECO:0000256" key="1">
    <source>
        <dbReference type="ARBA" id="ARBA00022737"/>
    </source>
</evidence>
<evidence type="ECO:0000259" key="8">
    <source>
        <dbReference type="PROSITE" id="PS50893"/>
    </source>
</evidence>
<dbReference type="FunFam" id="3.40.50.300:FF:000309">
    <property type="entry name" value="ABC transporter ATP-binding protein"/>
    <property type="match status" value="1"/>
</dbReference>
<evidence type="ECO:0000256" key="7">
    <source>
        <dbReference type="SAM" id="MobiDB-lite"/>
    </source>
</evidence>
<dbReference type="PANTHER" id="PTHR42855:SF2">
    <property type="entry name" value="DRUG RESISTANCE ABC TRANSPORTER,ATP-BINDING PROTEIN"/>
    <property type="match status" value="1"/>
</dbReference>
<dbReference type="EMBL" id="DRQG01000070">
    <property type="protein sequence ID" value="HGY55500.1"/>
    <property type="molecule type" value="Genomic_DNA"/>
</dbReference>
<dbReference type="InterPro" id="IPR032781">
    <property type="entry name" value="ABC_tran_Xtn"/>
</dbReference>
<feature type="compositionally biased region" description="Basic and acidic residues" evidence="7">
    <location>
        <begin position="554"/>
        <end position="563"/>
    </location>
</feature>
<dbReference type="FunFam" id="3.40.50.300:FF:000011">
    <property type="entry name" value="Putative ABC transporter ATP-binding component"/>
    <property type="match status" value="1"/>
</dbReference>
<keyword evidence="1" id="KW-0677">Repeat</keyword>
<dbReference type="Proteomes" id="UP000885779">
    <property type="component" value="Unassembled WGS sequence"/>
</dbReference>
<comment type="caution">
    <text evidence="9">The sequence shown here is derived from an EMBL/GenBank/DDBJ whole genome shotgun (WGS) entry which is preliminary data.</text>
</comment>
<sequence>MLQIRDLNYSIGERNLLKEIRWIINPGERVGLIGPNGAGKTTLLRIIAGELQADRQAILKPAGYRIGYLPQEELPAEQASVLVTVLRGNRELVELEEEMERIHTLLQNGSNDEALLQRLGTLESRYSALGGYAMEAGAKQILAGLGFGNDDYHKPLSALSGGWRMRVHLARLLLQQPDLLLLDEPTNHLDLDSLEWVEQYLKRFRGSMILVSHDRFFLDRLSTKIAELSNGKLSLYSGNYRTYEKEKKAAQERLLKQWEEQKAERERIQRFVDRFRYKATKAAQVQSRIKKLEKMQMIEPPETSGAAIHFVLKPDVQSYKEVLSLHRIHFRYQSDWVLKDISFHLYRGQKVALVGKNGAGKTTLTKLIFGQITAQQGQIDIGERVHMGYYAQHQIEALNLDNTIIDEVASAAAPGHLPRLRDILGVFRFSGDDVHKKVGVLSGGEKARVSLAKMLLSPANFLIMDEPTNHLDLFSKEALEKALAEYEGTLLLISHDRYFLDKMVDRVFELKNGQLHEYAGNYSDYLSRKESVEPAFSSQKPKEHKAVNGRLKKSKEQKQREAQARQSVSKERRRLQKEIEQAESLLDEKTARKTELERQLADPITYQDHDKSVAIQKEYDLLLKEIETLENQWENAQLELETILEKITADV</sequence>
<dbReference type="Pfam" id="PF00005">
    <property type="entry name" value="ABC_tran"/>
    <property type="match status" value="2"/>
</dbReference>
<protein>
    <submittedName>
        <fullName evidence="9">ATP-binding cassette domain-containing protein</fullName>
    </submittedName>
</protein>
<feature type="domain" description="ABC transporter" evidence="8">
    <location>
        <begin position="323"/>
        <end position="537"/>
    </location>
</feature>
<keyword evidence="3 9" id="KW-0067">ATP-binding</keyword>
<evidence type="ECO:0000256" key="4">
    <source>
        <dbReference type="ARBA" id="ARBA00049360"/>
    </source>
</evidence>
<comment type="similarity">
    <text evidence="5">Belongs to the ABC transporter superfamily. ABCF family. Uup subfamily.</text>
</comment>
<dbReference type="AlphaFoldDB" id="A0A7V4U015"/>
<feature type="coiled-coil region" evidence="6">
    <location>
        <begin position="233"/>
        <end position="268"/>
    </location>
</feature>
<dbReference type="InterPro" id="IPR017871">
    <property type="entry name" value="ABC_transporter-like_CS"/>
</dbReference>
<dbReference type="InterPro" id="IPR032524">
    <property type="entry name" value="ABC_tran_C"/>
</dbReference>
<dbReference type="InterPro" id="IPR003439">
    <property type="entry name" value="ABC_transporter-like_ATP-bd"/>
</dbReference>
<dbReference type="InterPro" id="IPR027417">
    <property type="entry name" value="P-loop_NTPase"/>
</dbReference>
<dbReference type="GO" id="GO:0005524">
    <property type="term" value="F:ATP binding"/>
    <property type="evidence" value="ECO:0007669"/>
    <property type="project" value="UniProtKB-KW"/>
</dbReference>
<evidence type="ECO:0000256" key="3">
    <source>
        <dbReference type="ARBA" id="ARBA00022840"/>
    </source>
</evidence>
<comment type="catalytic activity">
    <reaction evidence="4">
        <text>ATP + H2O = ADP + phosphate + H(+)</text>
        <dbReference type="Rhea" id="RHEA:13065"/>
        <dbReference type="ChEBI" id="CHEBI:15377"/>
        <dbReference type="ChEBI" id="CHEBI:15378"/>
        <dbReference type="ChEBI" id="CHEBI:30616"/>
        <dbReference type="ChEBI" id="CHEBI:43474"/>
        <dbReference type="ChEBI" id="CHEBI:456216"/>
    </reaction>
</comment>
<dbReference type="GO" id="GO:0003676">
    <property type="term" value="F:nucleic acid binding"/>
    <property type="evidence" value="ECO:0007669"/>
    <property type="project" value="UniProtKB-ARBA"/>
</dbReference>
<feature type="domain" description="ABC transporter" evidence="8">
    <location>
        <begin position="2"/>
        <end position="255"/>
    </location>
</feature>
<dbReference type="SUPFAM" id="SSF52540">
    <property type="entry name" value="P-loop containing nucleoside triphosphate hydrolases"/>
    <property type="match status" value="2"/>
</dbReference>
<dbReference type="InterPro" id="IPR051309">
    <property type="entry name" value="ABCF_ATPase"/>
</dbReference>
<dbReference type="CDD" id="cd03221">
    <property type="entry name" value="ABCF_EF-3"/>
    <property type="match status" value="2"/>
</dbReference>
<keyword evidence="2" id="KW-0547">Nucleotide-binding</keyword>
<dbReference type="Gene3D" id="3.40.50.300">
    <property type="entry name" value="P-loop containing nucleotide triphosphate hydrolases"/>
    <property type="match status" value="2"/>
</dbReference>
<feature type="region of interest" description="Disordered" evidence="7">
    <location>
        <begin position="533"/>
        <end position="573"/>
    </location>
</feature>
<evidence type="ECO:0000256" key="6">
    <source>
        <dbReference type="SAM" id="Coils"/>
    </source>
</evidence>
<reference evidence="9" key="1">
    <citation type="journal article" date="2020" name="mSystems">
        <title>Genome- and Community-Level Interaction Insights into Carbon Utilization and Element Cycling Functions of Hydrothermarchaeota in Hydrothermal Sediment.</title>
        <authorList>
            <person name="Zhou Z."/>
            <person name="Liu Y."/>
            <person name="Xu W."/>
            <person name="Pan J."/>
            <person name="Luo Z.H."/>
            <person name="Li M."/>
        </authorList>
    </citation>
    <scope>NUCLEOTIDE SEQUENCE [LARGE SCALE GENOMIC DNA]</scope>
    <source>
        <strain evidence="9">HyVt-577</strain>
    </source>
</reference>
<evidence type="ECO:0000313" key="9">
    <source>
        <dbReference type="EMBL" id="HGY55500.1"/>
    </source>
</evidence>
<dbReference type="PANTHER" id="PTHR42855">
    <property type="entry name" value="ABC TRANSPORTER ATP-BINDING SUBUNIT"/>
    <property type="match status" value="1"/>
</dbReference>